<comment type="caution">
    <text evidence="9">The sequence shown here is derived from an EMBL/GenBank/DDBJ whole genome shotgun (WGS) entry which is preliminary data.</text>
</comment>
<comment type="pathway">
    <text evidence="2">Quinol/quinone metabolism; menaquinone biosynthesis.</text>
</comment>
<keyword evidence="4 9" id="KW-0808">Transferase</keyword>
<proteinExistence type="predicted"/>
<evidence type="ECO:0000256" key="5">
    <source>
        <dbReference type="ARBA" id="ARBA00022692"/>
    </source>
</evidence>
<dbReference type="PANTHER" id="PTHR13929:SF0">
    <property type="entry name" value="UBIA PRENYLTRANSFERASE DOMAIN-CONTAINING PROTEIN 1"/>
    <property type="match status" value="1"/>
</dbReference>
<dbReference type="AlphaFoldDB" id="A0A7X5ZSB8"/>
<dbReference type="GO" id="GO:0004659">
    <property type="term" value="F:prenyltransferase activity"/>
    <property type="evidence" value="ECO:0007669"/>
    <property type="project" value="InterPro"/>
</dbReference>
<dbReference type="InterPro" id="IPR000537">
    <property type="entry name" value="UbiA_prenyltransferase"/>
</dbReference>
<keyword evidence="7 8" id="KW-0472">Membrane</keyword>
<dbReference type="GO" id="GO:0042371">
    <property type="term" value="P:vitamin K biosynthetic process"/>
    <property type="evidence" value="ECO:0007669"/>
    <property type="project" value="TreeGrafter"/>
</dbReference>
<feature type="transmembrane region" description="Helical" evidence="8">
    <location>
        <begin position="180"/>
        <end position="201"/>
    </location>
</feature>
<evidence type="ECO:0000256" key="8">
    <source>
        <dbReference type="SAM" id="Phobius"/>
    </source>
</evidence>
<dbReference type="PANTHER" id="PTHR13929">
    <property type="entry name" value="1,4-DIHYDROXY-2-NAPHTHOATE OCTAPRENYLTRANSFERASE"/>
    <property type="match status" value="1"/>
</dbReference>
<keyword evidence="5 8" id="KW-0812">Transmembrane</keyword>
<evidence type="ECO:0000256" key="7">
    <source>
        <dbReference type="ARBA" id="ARBA00023136"/>
    </source>
</evidence>
<keyword evidence="10" id="KW-1185">Reference proteome</keyword>
<feature type="transmembrane region" description="Helical" evidence="8">
    <location>
        <begin position="222"/>
        <end position="244"/>
    </location>
</feature>
<feature type="transmembrane region" description="Helical" evidence="8">
    <location>
        <begin position="98"/>
        <end position="116"/>
    </location>
</feature>
<evidence type="ECO:0000256" key="6">
    <source>
        <dbReference type="ARBA" id="ARBA00022989"/>
    </source>
</evidence>
<dbReference type="InterPro" id="IPR044878">
    <property type="entry name" value="UbiA_sf"/>
</dbReference>
<dbReference type="EMBL" id="JAAOYM010000001">
    <property type="protein sequence ID" value="NIJ13763.1"/>
    <property type="molecule type" value="Genomic_DNA"/>
</dbReference>
<organism evidence="9 10">
    <name type="scientific">Saccharomonospora amisosensis</name>
    <dbReference type="NCBI Taxonomy" id="1128677"/>
    <lineage>
        <taxon>Bacteria</taxon>
        <taxon>Bacillati</taxon>
        <taxon>Actinomycetota</taxon>
        <taxon>Actinomycetes</taxon>
        <taxon>Pseudonocardiales</taxon>
        <taxon>Pseudonocardiaceae</taxon>
        <taxon>Saccharomonospora</taxon>
    </lineage>
</organism>
<protein>
    <submittedName>
        <fullName evidence="9">4-hydroxybenzoate polyprenyltransferase</fullName>
    </submittedName>
</protein>
<name>A0A7X5ZSB8_9PSEU</name>
<feature type="transmembrane region" description="Helical" evidence="8">
    <location>
        <begin position="51"/>
        <end position="72"/>
    </location>
</feature>
<feature type="transmembrane region" description="Helical" evidence="8">
    <location>
        <begin position="151"/>
        <end position="168"/>
    </location>
</feature>
<evidence type="ECO:0000256" key="1">
    <source>
        <dbReference type="ARBA" id="ARBA00004141"/>
    </source>
</evidence>
<sequence length="311" mass="33191">MPRLANTSAVWRDLADVHRLEYPFPVNYACYAVWGACLAIGEPESLLTGPVGFAVLANLLLITSGLLLNTAVDIRTDAEHQERGYLASAAQRFGRARLLRLTAVEMAAALALSVAISAWTGSWTATLAAVAAVTLHVLYNVEPVHLKRRGLAGTFAFCAALVVLPPLLSYSAVRPDFEPFLWPVLLGMCALAGGRLIWWSAPDIESDSATGMRTPNVRYGPVRALLLAYAIMGAGMVALLWGLWSRYGPIAAVAATAAHWIFVFGTLTLLRPVSRGVVPSSVRMRRGSMSLAMVGDLLIVIVPLAAVAEAG</sequence>
<dbReference type="Gene3D" id="1.10.357.140">
    <property type="entry name" value="UbiA prenyltransferase"/>
    <property type="match status" value="1"/>
</dbReference>
<evidence type="ECO:0000313" key="10">
    <source>
        <dbReference type="Proteomes" id="UP000545493"/>
    </source>
</evidence>
<dbReference type="InterPro" id="IPR026046">
    <property type="entry name" value="UBIAD1"/>
</dbReference>
<dbReference type="Pfam" id="PF01040">
    <property type="entry name" value="UbiA"/>
    <property type="match status" value="1"/>
</dbReference>
<evidence type="ECO:0000256" key="3">
    <source>
        <dbReference type="ARBA" id="ARBA00022428"/>
    </source>
</evidence>
<feature type="transmembrane region" description="Helical" evidence="8">
    <location>
        <begin position="122"/>
        <end position="139"/>
    </location>
</feature>
<comment type="subcellular location">
    <subcellularLocation>
        <location evidence="1">Membrane</location>
        <topology evidence="1">Multi-pass membrane protein</topology>
    </subcellularLocation>
</comment>
<keyword evidence="6 8" id="KW-1133">Transmembrane helix</keyword>
<accession>A0A7X5ZSB8</accession>
<reference evidence="9 10" key="1">
    <citation type="submission" date="2020-03" db="EMBL/GenBank/DDBJ databases">
        <title>Sequencing the genomes of 1000 actinobacteria strains.</title>
        <authorList>
            <person name="Klenk H.-P."/>
        </authorList>
    </citation>
    <scope>NUCLEOTIDE SEQUENCE [LARGE SCALE GENOMIC DNA]</scope>
    <source>
        <strain evidence="9 10">DSM 45685</strain>
    </source>
</reference>
<dbReference type="Proteomes" id="UP000545493">
    <property type="component" value="Unassembled WGS sequence"/>
</dbReference>
<evidence type="ECO:0000256" key="4">
    <source>
        <dbReference type="ARBA" id="ARBA00022679"/>
    </source>
</evidence>
<feature type="transmembrane region" description="Helical" evidence="8">
    <location>
        <begin position="291"/>
        <end position="308"/>
    </location>
</feature>
<evidence type="ECO:0000313" key="9">
    <source>
        <dbReference type="EMBL" id="NIJ13763.1"/>
    </source>
</evidence>
<dbReference type="GO" id="GO:0016020">
    <property type="term" value="C:membrane"/>
    <property type="evidence" value="ECO:0007669"/>
    <property type="project" value="UniProtKB-SubCell"/>
</dbReference>
<feature type="transmembrane region" description="Helical" evidence="8">
    <location>
        <begin position="250"/>
        <end position="270"/>
    </location>
</feature>
<keyword evidence="3" id="KW-0474">Menaquinone biosynthesis</keyword>
<dbReference type="GO" id="GO:0009234">
    <property type="term" value="P:menaquinone biosynthetic process"/>
    <property type="evidence" value="ECO:0007669"/>
    <property type="project" value="UniProtKB-KW"/>
</dbReference>
<gene>
    <name evidence="9" type="ORF">FHU38_004107</name>
</gene>
<dbReference type="RefSeq" id="WP_167173781.1">
    <property type="nucleotide sequence ID" value="NZ_JAAOYM010000001.1"/>
</dbReference>
<evidence type="ECO:0000256" key="2">
    <source>
        <dbReference type="ARBA" id="ARBA00004863"/>
    </source>
</evidence>